<dbReference type="Pfam" id="PF07110">
    <property type="entry name" value="EthD"/>
    <property type="match status" value="1"/>
</dbReference>
<evidence type="ECO:0000313" key="3">
    <source>
        <dbReference type="Proteomes" id="UP001550628"/>
    </source>
</evidence>
<proteinExistence type="predicted"/>
<dbReference type="InterPro" id="IPR011008">
    <property type="entry name" value="Dimeric_a/b-barrel"/>
</dbReference>
<feature type="domain" description="EthD" evidence="1">
    <location>
        <begin position="123"/>
        <end position="213"/>
    </location>
</feature>
<keyword evidence="3" id="KW-1185">Reference proteome</keyword>
<evidence type="ECO:0000259" key="1">
    <source>
        <dbReference type="Pfam" id="PF07110"/>
    </source>
</evidence>
<protein>
    <submittedName>
        <fullName evidence="2">EthD domain-containing protein</fullName>
    </submittedName>
</protein>
<dbReference type="SUPFAM" id="SSF54909">
    <property type="entry name" value="Dimeric alpha+beta barrel"/>
    <property type="match status" value="1"/>
</dbReference>
<organism evidence="2 3">
    <name type="scientific">Nocardia rhamnosiphila</name>
    <dbReference type="NCBI Taxonomy" id="426716"/>
    <lineage>
        <taxon>Bacteria</taxon>
        <taxon>Bacillati</taxon>
        <taxon>Actinomycetota</taxon>
        <taxon>Actinomycetes</taxon>
        <taxon>Mycobacteriales</taxon>
        <taxon>Nocardiaceae</taxon>
        <taxon>Nocardia</taxon>
    </lineage>
</organism>
<comment type="caution">
    <text evidence="2">The sequence shown here is derived from an EMBL/GenBank/DDBJ whole genome shotgun (WGS) entry which is preliminary data.</text>
</comment>
<dbReference type="Gene3D" id="3.30.70.100">
    <property type="match status" value="1"/>
</dbReference>
<accession>A0ABV2WYQ5</accession>
<dbReference type="EMBL" id="JBEYBF010000031">
    <property type="protein sequence ID" value="MEU1955998.1"/>
    <property type="molecule type" value="Genomic_DNA"/>
</dbReference>
<dbReference type="RefSeq" id="WP_356959405.1">
    <property type="nucleotide sequence ID" value="NZ_JBEYBD010000028.1"/>
</dbReference>
<name>A0ABV2WYQ5_9NOCA</name>
<evidence type="ECO:0000313" key="2">
    <source>
        <dbReference type="EMBL" id="MEU1955998.1"/>
    </source>
</evidence>
<dbReference type="InterPro" id="IPR009799">
    <property type="entry name" value="EthD_dom"/>
</dbReference>
<sequence length="226" mass="25168">MHSYIQFVRRADPAGESIAQLTQAQRMPWLTERAEWTIVNTGGSFQSPHLEACSPAPDFEAYVRFESSQAASRAAAAAASYGILAQTFEVDCFETSPAELDDGGAALGPGFVKRVAVVSRRLGLSREAFIDYYESQHAPLAARVMPLIARYRRSFLRTPVGETSQDWPRLAFDAVTELYYRSEADRQSFREALSDPELARVITEDEVNLFDRSAIHGLDVREVELG</sequence>
<gene>
    <name evidence="2" type="ORF">ABZ510_29600</name>
</gene>
<dbReference type="Proteomes" id="UP001550628">
    <property type="component" value="Unassembled WGS sequence"/>
</dbReference>
<reference evidence="2 3" key="1">
    <citation type="submission" date="2024-06" db="EMBL/GenBank/DDBJ databases">
        <title>The Natural Products Discovery Center: Release of the First 8490 Sequenced Strains for Exploring Actinobacteria Biosynthetic Diversity.</title>
        <authorList>
            <person name="Kalkreuter E."/>
            <person name="Kautsar S.A."/>
            <person name="Yang D."/>
            <person name="Bader C.D."/>
            <person name="Teijaro C.N."/>
            <person name="Fluegel L."/>
            <person name="Davis C.M."/>
            <person name="Simpson J.R."/>
            <person name="Lauterbach L."/>
            <person name="Steele A.D."/>
            <person name="Gui C."/>
            <person name="Meng S."/>
            <person name="Li G."/>
            <person name="Viehrig K."/>
            <person name="Ye F."/>
            <person name="Su P."/>
            <person name="Kiefer A.F."/>
            <person name="Nichols A."/>
            <person name="Cepeda A.J."/>
            <person name="Yan W."/>
            <person name="Fan B."/>
            <person name="Jiang Y."/>
            <person name="Adhikari A."/>
            <person name="Zheng C.-J."/>
            <person name="Schuster L."/>
            <person name="Cowan T.M."/>
            <person name="Smanski M.J."/>
            <person name="Chevrette M.G."/>
            <person name="De Carvalho L.P.S."/>
            <person name="Shen B."/>
        </authorList>
    </citation>
    <scope>NUCLEOTIDE SEQUENCE [LARGE SCALE GENOMIC DNA]</scope>
    <source>
        <strain evidence="2 3">NPDC019708</strain>
    </source>
</reference>